<comment type="caution">
    <text evidence="1">The sequence shown here is derived from an EMBL/GenBank/DDBJ whole genome shotgun (WGS) entry which is preliminary data.</text>
</comment>
<dbReference type="Proteomes" id="UP000634647">
    <property type="component" value="Unassembled WGS sequence"/>
</dbReference>
<accession>A0AAN4UP72</accession>
<dbReference type="Proteomes" id="UP000199541">
    <property type="component" value="Unassembled WGS sequence"/>
</dbReference>
<evidence type="ECO:0000313" key="3">
    <source>
        <dbReference type="Proteomes" id="UP000199541"/>
    </source>
</evidence>
<protein>
    <submittedName>
        <fullName evidence="1">Uncharacterized protein</fullName>
    </submittedName>
</protein>
<reference evidence="1" key="3">
    <citation type="submission" date="2023-06" db="EMBL/GenBank/DDBJ databases">
        <authorList>
            <person name="Sun Q."/>
            <person name="Zhou Y."/>
        </authorList>
    </citation>
    <scope>NUCLEOTIDE SEQUENCE</scope>
    <source>
        <strain evidence="1">CGMCC 1.10859</strain>
    </source>
</reference>
<evidence type="ECO:0000313" key="2">
    <source>
        <dbReference type="EMBL" id="SDW28343.1"/>
    </source>
</evidence>
<dbReference type="EMBL" id="FNOB01000002">
    <property type="protein sequence ID" value="SDW28343.1"/>
    <property type="molecule type" value="Genomic_DNA"/>
</dbReference>
<dbReference type="EMBL" id="BNAB01000002">
    <property type="protein sequence ID" value="GHD99350.1"/>
    <property type="molecule type" value="Genomic_DNA"/>
</dbReference>
<proteinExistence type="predicted"/>
<evidence type="ECO:0000313" key="4">
    <source>
        <dbReference type="Proteomes" id="UP000634647"/>
    </source>
</evidence>
<reference evidence="1" key="1">
    <citation type="journal article" date="2014" name="Int. J. Syst. Evol. Microbiol.">
        <title>Complete genome sequence of Corynebacterium casei LMG S-19264T (=DSM 44701T), isolated from a smear-ripened cheese.</title>
        <authorList>
            <consortium name="US DOE Joint Genome Institute (JGI-PGF)"/>
            <person name="Walter F."/>
            <person name="Albersmeier A."/>
            <person name="Kalinowski J."/>
            <person name="Ruckert C."/>
        </authorList>
    </citation>
    <scope>NUCLEOTIDE SEQUENCE</scope>
    <source>
        <strain evidence="1">CGMCC 1.10859</strain>
    </source>
</reference>
<sequence length="142" mass="14572">MTGNETGAELAPIIGGLAKVLHSAHAAGCEVEECYGDLIRDIPSSTLSEAGQAARTAGHPGPCAGLQELDRLVQVLDNLARFVAALAPEIPAGLRVETASAREEILLRDLAACLLSPAAAEPAFRPAGPARAAEAEDGVHLF</sequence>
<organism evidence="1 4">
    <name type="scientific">Allgaiera indica</name>
    <dbReference type="NCBI Taxonomy" id="765699"/>
    <lineage>
        <taxon>Bacteria</taxon>
        <taxon>Pseudomonadati</taxon>
        <taxon>Pseudomonadota</taxon>
        <taxon>Alphaproteobacteria</taxon>
        <taxon>Rhodobacterales</taxon>
        <taxon>Paracoccaceae</taxon>
        <taxon>Allgaiera</taxon>
    </lineage>
</organism>
<evidence type="ECO:0000313" key="1">
    <source>
        <dbReference type="EMBL" id="GHD99350.1"/>
    </source>
</evidence>
<dbReference type="RefSeq" id="WP_035841606.1">
    <property type="nucleotide sequence ID" value="NZ_BNAB01000002.1"/>
</dbReference>
<gene>
    <name evidence="1" type="ORF">GCM10008024_06380</name>
    <name evidence="2" type="ORF">SAMN05444006_102237</name>
</gene>
<reference evidence="2 3" key="2">
    <citation type="submission" date="2016-10" db="EMBL/GenBank/DDBJ databases">
        <authorList>
            <person name="Varghese N."/>
            <person name="Submissions S."/>
        </authorList>
    </citation>
    <scope>NUCLEOTIDE SEQUENCE [LARGE SCALE GENOMIC DNA]</scope>
    <source>
        <strain evidence="2 3">DSM 24802</strain>
    </source>
</reference>
<keyword evidence="3" id="KW-1185">Reference proteome</keyword>
<name>A0AAN4UP72_9RHOB</name>
<dbReference type="AlphaFoldDB" id="A0AAN4UP72"/>